<organism evidence="2 3">
    <name type="scientific">Solanum tuberosum</name>
    <name type="common">Potato</name>
    <dbReference type="NCBI Taxonomy" id="4113"/>
    <lineage>
        <taxon>Eukaryota</taxon>
        <taxon>Viridiplantae</taxon>
        <taxon>Streptophyta</taxon>
        <taxon>Embryophyta</taxon>
        <taxon>Tracheophyta</taxon>
        <taxon>Spermatophyta</taxon>
        <taxon>Magnoliopsida</taxon>
        <taxon>eudicotyledons</taxon>
        <taxon>Gunneridae</taxon>
        <taxon>Pentapetalae</taxon>
        <taxon>asterids</taxon>
        <taxon>lamiids</taxon>
        <taxon>Solanales</taxon>
        <taxon>Solanaceae</taxon>
        <taxon>Solanoideae</taxon>
        <taxon>Solaneae</taxon>
        <taxon>Solanum</taxon>
    </lineage>
</organism>
<dbReference type="HOGENOM" id="CLU_3018097_0_0_1"/>
<feature type="transmembrane region" description="Helical" evidence="1">
    <location>
        <begin position="7"/>
        <end position="28"/>
    </location>
</feature>
<gene>
    <name evidence="2" type="primary">LOC102605795</name>
</gene>
<dbReference type="ExpressionAtlas" id="M1BGT5">
    <property type="expression patterns" value="baseline"/>
</dbReference>
<dbReference type="AlphaFoldDB" id="M1BGT5"/>
<keyword evidence="1" id="KW-1133">Transmembrane helix</keyword>
<dbReference type="OrthoDB" id="1875751at2759"/>
<keyword evidence="3" id="KW-1185">Reference proteome</keyword>
<protein>
    <submittedName>
        <fullName evidence="2">Heterogeneous nuclear ribonucleoprotein A1</fullName>
    </submittedName>
</protein>
<sequence>MVAMGELALVLVMNLALVLLTNLALVLVMVDQEVYMEVGEGIVAVAVTILTPGRFS</sequence>
<keyword evidence="1" id="KW-0812">Transmembrane</keyword>
<name>M1BGT5_SOLTU</name>
<evidence type="ECO:0000256" key="1">
    <source>
        <dbReference type="SAM" id="Phobius"/>
    </source>
</evidence>
<accession>M1BGT5</accession>
<dbReference type="EnsemblPlants" id="PGSC0003DMT400044864">
    <property type="protein sequence ID" value="PGSC0003DMT400044864"/>
    <property type="gene ID" value="PGSC0003DMG402017409"/>
</dbReference>
<keyword evidence="1" id="KW-0472">Membrane</keyword>
<dbReference type="Gramene" id="PGSC0003DMT400044869">
    <property type="protein sequence ID" value="PGSC0003DMT400044869"/>
    <property type="gene ID" value="PGSC0003DMG402017409"/>
</dbReference>
<reference evidence="3" key="1">
    <citation type="journal article" date="2011" name="Nature">
        <title>Genome sequence and analysis of the tuber crop potato.</title>
        <authorList>
            <consortium name="The Potato Genome Sequencing Consortium"/>
        </authorList>
    </citation>
    <scope>NUCLEOTIDE SEQUENCE [LARGE SCALE GENOMIC DNA]</scope>
    <source>
        <strain evidence="3">cv. DM1-3 516 R44</strain>
    </source>
</reference>
<evidence type="ECO:0000313" key="3">
    <source>
        <dbReference type="Proteomes" id="UP000011115"/>
    </source>
</evidence>
<proteinExistence type="predicted"/>
<dbReference type="Proteomes" id="UP000011115">
    <property type="component" value="Unassembled WGS sequence"/>
</dbReference>
<reference evidence="2" key="2">
    <citation type="submission" date="2015-06" db="UniProtKB">
        <authorList>
            <consortium name="EnsemblPlants"/>
        </authorList>
    </citation>
    <scope>IDENTIFICATION</scope>
    <source>
        <strain evidence="2">DM1-3 516 R44</strain>
    </source>
</reference>
<evidence type="ECO:0000313" key="2">
    <source>
        <dbReference type="EnsemblPlants" id="PGSC0003DMT400044869"/>
    </source>
</evidence>
<dbReference type="Gramene" id="PGSC0003DMT400044864">
    <property type="protein sequence ID" value="PGSC0003DMT400044864"/>
    <property type="gene ID" value="PGSC0003DMG402017409"/>
</dbReference>
<dbReference type="EnsemblPlants" id="PGSC0003DMT400044869">
    <property type="protein sequence ID" value="PGSC0003DMT400044869"/>
    <property type="gene ID" value="PGSC0003DMG402017409"/>
</dbReference>